<dbReference type="VEuPathDB" id="FungiDB:AB675_6181"/>
<dbReference type="Proteomes" id="UP000038010">
    <property type="component" value="Unassembled WGS sequence"/>
</dbReference>
<dbReference type="RefSeq" id="XP_018004150.1">
    <property type="nucleotide sequence ID" value="XM_018146453.1"/>
</dbReference>
<feature type="compositionally biased region" description="Basic and acidic residues" evidence="4">
    <location>
        <begin position="328"/>
        <end position="349"/>
    </location>
</feature>
<feature type="compositionally biased region" description="Polar residues" evidence="4">
    <location>
        <begin position="668"/>
        <end position="677"/>
    </location>
</feature>
<evidence type="ECO:0000256" key="4">
    <source>
        <dbReference type="SAM" id="MobiDB-lite"/>
    </source>
</evidence>
<feature type="compositionally biased region" description="Low complexity" evidence="4">
    <location>
        <begin position="731"/>
        <end position="744"/>
    </location>
</feature>
<protein>
    <recommendedName>
        <fullName evidence="5">Zinc finger PHD-type domain-containing protein</fullName>
    </recommendedName>
</protein>
<keyword evidence="7" id="KW-1185">Reference proteome</keyword>
<comment type="caution">
    <text evidence="6">The sequence shown here is derived from an EMBL/GenBank/DDBJ whole genome shotgun (WGS) entry which is preliminary data.</text>
</comment>
<dbReference type="InterPro" id="IPR011011">
    <property type="entry name" value="Znf_FYVE_PHD"/>
</dbReference>
<accession>A0A0N1HZG8</accession>
<feature type="compositionally biased region" description="Low complexity" evidence="4">
    <location>
        <begin position="611"/>
        <end position="620"/>
    </location>
</feature>
<dbReference type="GO" id="GO:0006355">
    <property type="term" value="P:regulation of DNA-templated transcription"/>
    <property type="evidence" value="ECO:0007669"/>
    <property type="project" value="InterPro"/>
</dbReference>
<dbReference type="GeneID" id="28738333"/>
<feature type="compositionally biased region" description="Polar residues" evidence="4">
    <location>
        <begin position="639"/>
        <end position="648"/>
    </location>
</feature>
<feature type="compositionally biased region" description="Polar residues" evidence="4">
    <location>
        <begin position="781"/>
        <end position="790"/>
    </location>
</feature>
<feature type="compositionally biased region" description="Polar residues" evidence="4">
    <location>
        <begin position="745"/>
        <end position="765"/>
    </location>
</feature>
<feature type="compositionally biased region" description="Basic and acidic residues" evidence="4">
    <location>
        <begin position="1"/>
        <end position="10"/>
    </location>
</feature>
<dbReference type="Gene3D" id="3.30.40.10">
    <property type="entry name" value="Zinc/RING finger domain, C3HC4 (zinc finger)"/>
    <property type="match status" value="1"/>
</dbReference>
<feature type="compositionally biased region" description="Basic residues" evidence="4">
    <location>
        <begin position="200"/>
        <end position="218"/>
    </location>
</feature>
<dbReference type="STRING" id="1664694.A0A0N1HZG8"/>
<dbReference type="GO" id="GO:0031213">
    <property type="term" value="C:RSF complex"/>
    <property type="evidence" value="ECO:0007669"/>
    <property type="project" value="InterPro"/>
</dbReference>
<dbReference type="SUPFAM" id="SSF57903">
    <property type="entry name" value="FYVE/PHD zinc finger"/>
    <property type="match status" value="1"/>
</dbReference>
<evidence type="ECO:0000313" key="7">
    <source>
        <dbReference type="Proteomes" id="UP000038010"/>
    </source>
</evidence>
<evidence type="ECO:0000256" key="2">
    <source>
        <dbReference type="ARBA" id="ARBA00022771"/>
    </source>
</evidence>
<feature type="region of interest" description="Disordered" evidence="4">
    <location>
        <begin position="499"/>
        <end position="539"/>
    </location>
</feature>
<feature type="domain" description="Zinc finger PHD-type" evidence="5">
    <location>
        <begin position="440"/>
        <end position="492"/>
    </location>
</feature>
<feature type="compositionally biased region" description="Basic and acidic residues" evidence="4">
    <location>
        <begin position="839"/>
        <end position="862"/>
    </location>
</feature>
<keyword evidence="2" id="KW-0863">Zinc-finger</keyword>
<evidence type="ECO:0000313" key="6">
    <source>
        <dbReference type="EMBL" id="KPI44187.1"/>
    </source>
</evidence>
<dbReference type="PANTHER" id="PTHR14296:SF3">
    <property type="entry name" value="DIKAR, ISOFORM F"/>
    <property type="match status" value="1"/>
</dbReference>
<dbReference type="InterPro" id="IPR019787">
    <property type="entry name" value="Znf_PHD-finger"/>
</dbReference>
<feature type="region of interest" description="Disordered" evidence="4">
    <location>
        <begin position="584"/>
        <end position="862"/>
    </location>
</feature>
<dbReference type="EMBL" id="LFJN01000004">
    <property type="protein sequence ID" value="KPI44187.1"/>
    <property type="molecule type" value="Genomic_DNA"/>
</dbReference>
<feature type="region of interest" description="Disordered" evidence="4">
    <location>
        <begin position="188"/>
        <end position="254"/>
    </location>
</feature>
<organism evidence="6 7">
    <name type="scientific">Cyphellophora attinorum</name>
    <dbReference type="NCBI Taxonomy" id="1664694"/>
    <lineage>
        <taxon>Eukaryota</taxon>
        <taxon>Fungi</taxon>
        <taxon>Dikarya</taxon>
        <taxon>Ascomycota</taxon>
        <taxon>Pezizomycotina</taxon>
        <taxon>Eurotiomycetes</taxon>
        <taxon>Chaetothyriomycetidae</taxon>
        <taxon>Chaetothyriales</taxon>
        <taxon>Cyphellophoraceae</taxon>
        <taxon>Cyphellophora</taxon>
    </lineage>
</organism>
<feature type="compositionally biased region" description="Acidic residues" evidence="4">
    <location>
        <begin position="229"/>
        <end position="242"/>
    </location>
</feature>
<dbReference type="SMART" id="SM00249">
    <property type="entry name" value="PHD"/>
    <property type="match status" value="1"/>
</dbReference>
<evidence type="ECO:0000256" key="1">
    <source>
        <dbReference type="ARBA" id="ARBA00022723"/>
    </source>
</evidence>
<sequence length="862" mass="97143">MPRKRTRDEMEASEPPAQQTPDTPLITKIRNMWEFASVMQFIQIFGSAVRIDPDFDIEDFEEECLKPTPSDKLEEIGLTLLKWISSFRGLELSNWDEYTRRQYEAKAPHLSPYGTEEDLKHFRDFDIGLKIRVLHQLTIWVFWNPDRIKERMPEATDARQTEWRVEEFGWDRDDRSYYVLDDNRLYRRTEPSLPPTPKAAPKKTSKKAQAARRRASKRQKLENSSSPEPQDDEVEQENEDSAQDTHVGTPSGLDVNTLGGYTWECIAITLAEYQAFVESIKKTKDPNEKSMRDRLVSDIIPLIELPRISNAARWNAMATAKRSSRIAGKQEREKAEREAEEAERKRRVDLAAARREQERLEQMEDERNSRMMTREQRIKDREYKRILAEEELARSAAVEEAIANGEARGSERQIKERLARNKKKLDEIISEEDEDNWMFDCSGCGLNGINKDDGSHSISCERCKVWQHSKCLKISEKDADRDDFHFICRRCHKKEEDAKRPKISLKFKTGQSSSSPPQNNLPQPSPSPRKQVFTGVEVPRVLLKPDRRRMATMRRRLLMGHVRHLPARMALKYPFVVSPYQQAGSPPLQTNPMGSPPLQSGQPWGPPPPQQYAQPRPSSSGYQYSNQGHSHAPPPQPVYPTQFSQTFDPATGPRPPSSGGGSRPTSSHGQVNGTTPAAQLPSPVVNRPVISPSQGNYDVGPVAGIPPHNRQPQRTPSFTNGTPAPLARQESYSSSPPLSGLSPSKNPTPRAQNYQATPAHQNGTSLPPPSAIPVKPVTSPVAATQRTVSGTPIFPPSEKLAPTPDRGHLGPQPTPSKHEIPVPNHMNANDGDVVMNGTQDHELSSAQRPHAETIEQNGQHES</sequence>
<keyword evidence="3" id="KW-0862">Zinc</keyword>
<dbReference type="InterPro" id="IPR028938">
    <property type="entry name" value="Rsf1-like"/>
</dbReference>
<dbReference type="GO" id="GO:0008270">
    <property type="term" value="F:zinc ion binding"/>
    <property type="evidence" value="ECO:0007669"/>
    <property type="project" value="UniProtKB-KW"/>
</dbReference>
<feature type="compositionally biased region" description="Polar residues" evidence="4">
    <location>
        <begin position="584"/>
        <end position="593"/>
    </location>
</feature>
<dbReference type="InterPro" id="IPR001965">
    <property type="entry name" value="Znf_PHD"/>
</dbReference>
<evidence type="ECO:0000256" key="3">
    <source>
        <dbReference type="ARBA" id="ARBA00022833"/>
    </source>
</evidence>
<gene>
    <name evidence="6" type="ORF">AB675_6181</name>
</gene>
<feature type="compositionally biased region" description="Polar residues" evidence="4">
    <location>
        <begin position="710"/>
        <end position="722"/>
    </location>
</feature>
<dbReference type="InterPro" id="IPR019786">
    <property type="entry name" value="Zinc_finger_PHD-type_CS"/>
</dbReference>
<dbReference type="OrthoDB" id="303107at2759"/>
<proteinExistence type="predicted"/>
<dbReference type="PANTHER" id="PTHR14296">
    <property type="entry name" value="REMODELING AND SPACING FACTOR 1"/>
    <property type="match status" value="1"/>
</dbReference>
<dbReference type="InterPro" id="IPR013083">
    <property type="entry name" value="Znf_RING/FYVE/PHD"/>
</dbReference>
<feature type="region of interest" description="Disordered" evidence="4">
    <location>
        <begin position="323"/>
        <end position="349"/>
    </location>
</feature>
<reference evidence="6 7" key="1">
    <citation type="submission" date="2015-06" db="EMBL/GenBank/DDBJ databases">
        <title>Draft genome of the ant-associated black yeast Phialophora attae CBS 131958.</title>
        <authorList>
            <person name="Moreno L.F."/>
            <person name="Stielow B.J."/>
            <person name="de Hoog S."/>
            <person name="Vicente V.A."/>
            <person name="Weiss V.A."/>
            <person name="de Vries M."/>
            <person name="Cruz L.M."/>
            <person name="Souza E.M."/>
        </authorList>
    </citation>
    <scope>NUCLEOTIDE SEQUENCE [LARGE SCALE GENOMIC DNA]</scope>
    <source>
        <strain evidence="6 7">CBS 131958</strain>
    </source>
</reference>
<dbReference type="AlphaFoldDB" id="A0A0N1HZG8"/>
<feature type="region of interest" description="Disordered" evidence="4">
    <location>
        <begin position="1"/>
        <end position="23"/>
    </location>
</feature>
<dbReference type="Pfam" id="PF00628">
    <property type="entry name" value="PHD"/>
    <property type="match status" value="1"/>
</dbReference>
<evidence type="ECO:0000259" key="5">
    <source>
        <dbReference type="SMART" id="SM00249"/>
    </source>
</evidence>
<dbReference type="PROSITE" id="PS01359">
    <property type="entry name" value="ZF_PHD_1"/>
    <property type="match status" value="1"/>
</dbReference>
<name>A0A0N1HZG8_9EURO</name>
<feature type="compositionally biased region" description="Low complexity" evidence="4">
    <location>
        <begin position="511"/>
        <end position="522"/>
    </location>
</feature>
<keyword evidence="1" id="KW-0479">Metal-binding</keyword>